<dbReference type="AlphaFoldDB" id="A0A0D2EK40"/>
<accession>A0A0D2EK40</accession>
<gene>
    <name evidence="4" type="ORF">Z517_11552</name>
</gene>
<evidence type="ECO:0000256" key="3">
    <source>
        <dbReference type="RuleBase" id="RU000363"/>
    </source>
</evidence>
<reference evidence="4 5" key="1">
    <citation type="submission" date="2015-01" db="EMBL/GenBank/DDBJ databases">
        <title>The Genome Sequence of Fonsecaea pedrosoi CBS 271.37.</title>
        <authorList>
            <consortium name="The Broad Institute Genomics Platform"/>
            <person name="Cuomo C."/>
            <person name="de Hoog S."/>
            <person name="Gorbushina A."/>
            <person name="Stielow B."/>
            <person name="Teixiera M."/>
            <person name="Abouelleil A."/>
            <person name="Chapman S.B."/>
            <person name="Priest M."/>
            <person name="Young S.K."/>
            <person name="Wortman J."/>
            <person name="Nusbaum C."/>
            <person name="Birren B."/>
        </authorList>
    </citation>
    <scope>NUCLEOTIDE SEQUENCE [LARGE SCALE GENOMIC DNA]</scope>
    <source>
        <strain evidence="4 5">CBS 271.37</strain>
    </source>
</reference>
<keyword evidence="5" id="KW-1185">Reference proteome</keyword>
<dbReference type="EMBL" id="KN846976">
    <property type="protein sequence ID" value="KIW74782.1"/>
    <property type="molecule type" value="Genomic_DNA"/>
</dbReference>
<sequence>MPSRYRQIDHDPGLLASLGGKTVIVTGGAAGIGAATVKLCNSNGANVVMADLEHTRYATKAVVADLPHPDKALFVPADILDWRQMRGVFEKTVERFGRVDVVVANAGTMESAMVLDLDDTEADGSPKEPREAYKVIDVNLKGTLNSKSSSRVNVQSNSHHELTRKLRQNTALKLAMHYMNKTATPATPGSIILIASTSGYFGSTGVSAYIASKHGVVGLLRAAQVEARKRGNIRVNGVAPAFTPTAITAEYSQRWKETGLESNTVEDVAGVVAQTAVDARLKGACVLVAGKYRREMEQTRAAFAKDWIGEDLAGVLSSGAKFFEAIGGYPLPKRVDLGPIQHM</sequence>
<dbReference type="HOGENOM" id="CLU_010194_13_1_1"/>
<dbReference type="PRINTS" id="PR00080">
    <property type="entry name" value="SDRFAMILY"/>
</dbReference>
<dbReference type="Proteomes" id="UP000053029">
    <property type="component" value="Unassembled WGS sequence"/>
</dbReference>
<dbReference type="Gene3D" id="3.40.50.720">
    <property type="entry name" value="NAD(P)-binding Rossmann-like Domain"/>
    <property type="match status" value="1"/>
</dbReference>
<keyword evidence="2" id="KW-0560">Oxidoreductase</keyword>
<organism evidence="4 5">
    <name type="scientific">Fonsecaea pedrosoi CBS 271.37</name>
    <dbReference type="NCBI Taxonomy" id="1442368"/>
    <lineage>
        <taxon>Eukaryota</taxon>
        <taxon>Fungi</taxon>
        <taxon>Dikarya</taxon>
        <taxon>Ascomycota</taxon>
        <taxon>Pezizomycotina</taxon>
        <taxon>Eurotiomycetes</taxon>
        <taxon>Chaetothyriomycetidae</taxon>
        <taxon>Chaetothyriales</taxon>
        <taxon>Herpotrichiellaceae</taxon>
        <taxon>Fonsecaea</taxon>
    </lineage>
</organism>
<evidence type="ECO:0000256" key="1">
    <source>
        <dbReference type="ARBA" id="ARBA00006484"/>
    </source>
</evidence>
<evidence type="ECO:0000256" key="2">
    <source>
        <dbReference type="ARBA" id="ARBA00023002"/>
    </source>
</evidence>
<comment type="similarity">
    <text evidence="1 3">Belongs to the short-chain dehydrogenases/reductases (SDR) family.</text>
</comment>
<dbReference type="RefSeq" id="XP_013278590.1">
    <property type="nucleotide sequence ID" value="XM_013423136.1"/>
</dbReference>
<dbReference type="VEuPathDB" id="FungiDB:Z517_11552"/>
<dbReference type="PANTHER" id="PTHR43180">
    <property type="entry name" value="3-OXOACYL-(ACYL-CARRIER-PROTEIN) REDUCTASE (AFU_ORTHOLOGUE AFUA_6G11210)"/>
    <property type="match status" value="1"/>
</dbReference>
<dbReference type="GeneID" id="25311042"/>
<dbReference type="SUPFAM" id="SSF51735">
    <property type="entry name" value="NAD(P)-binding Rossmann-fold domains"/>
    <property type="match status" value="1"/>
</dbReference>
<dbReference type="OrthoDB" id="5371740at2759"/>
<evidence type="ECO:0000313" key="5">
    <source>
        <dbReference type="Proteomes" id="UP000053029"/>
    </source>
</evidence>
<dbReference type="GO" id="GO:0016491">
    <property type="term" value="F:oxidoreductase activity"/>
    <property type="evidence" value="ECO:0007669"/>
    <property type="project" value="UniProtKB-KW"/>
</dbReference>
<name>A0A0D2EK40_9EURO</name>
<dbReference type="Pfam" id="PF00106">
    <property type="entry name" value="adh_short"/>
    <property type="match status" value="2"/>
</dbReference>
<evidence type="ECO:0000313" key="4">
    <source>
        <dbReference type="EMBL" id="KIW74782.1"/>
    </source>
</evidence>
<dbReference type="InterPro" id="IPR002347">
    <property type="entry name" value="SDR_fam"/>
</dbReference>
<dbReference type="PANTHER" id="PTHR43180:SF33">
    <property type="entry name" value="15-HYDROXYPROSTAGLANDIN DEHYDROGENASE [NAD(+)]-LIKE"/>
    <property type="match status" value="1"/>
</dbReference>
<dbReference type="PRINTS" id="PR00081">
    <property type="entry name" value="GDHRDH"/>
</dbReference>
<proteinExistence type="inferred from homology"/>
<protein>
    <submittedName>
        <fullName evidence="4">Uncharacterized protein</fullName>
    </submittedName>
</protein>
<dbReference type="InterPro" id="IPR036291">
    <property type="entry name" value="NAD(P)-bd_dom_sf"/>
</dbReference>
<dbReference type="STRING" id="1442368.A0A0D2EK40"/>